<proteinExistence type="inferred from homology"/>
<evidence type="ECO:0000256" key="7">
    <source>
        <dbReference type="SAM" id="MobiDB-lite"/>
    </source>
</evidence>
<comment type="pathway">
    <text evidence="5">Pheromone biosynthesis.</text>
</comment>
<dbReference type="AlphaFoldDB" id="A0A194QAU3"/>
<dbReference type="Gene3D" id="1.10.600.10">
    <property type="entry name" value="Farnesyl Diphosphate Synthase"/>
    <property type="match status" value="1"/>
</dbReference>
<dbReference type="InterPro" id="IPR000092">
    <property type="entry name" value="Polyprenyl_synt"/>
</dbReference>
<keyword evidence="3" id="KW-0479">Metal-binding</keyword>
<dbReference type="PANTHER" id="PTHR11525:SF0">
    <property type="entry name" value="FARNESYL PYROPHOSPHATE SYNTHASE"/>
    <property type="match status" value="1"/>
</dbReference>
<comment type="cofactor">
    <cofactor evidence="1">
        <name>Mg(2+)</name>
        <dbReference type="ChEBI" id="CHEBI:18420"/>
    </cofactor>
</comment>
<evidence type="ECO:0000256" key="2">
    <source>
        <dbReference type="ARBA" id="ARBA00022679"/>
    </source>
</evidence>
<keyword evidence="9" id="KW-1185">Reference proteome</keyword>
<evidence type="ECO:0000256" key="3">
    <source>
        <dbReference type="ARBA" id="ARBA00022723"/>
    </source>
</evidence>
<sequence>MLARKIMTNKLNFQSPKIKNAIESFPNYLPRIVETTLIEKKYADIKLLKERVINIAEHETLAREPIQGNLTIFAFDALADSTDLNEKKLHQIQVLAWGVELLQTYYNIGDDIEDNAKTRSGKLCWHQLPGVGLMAINDADLIRSFIYEMVKNNIEEPISYTVQNYFNESEFMKRREEKRREEKRREEKRREEKRREEKRREEKRRTYFALNIGQLMDISLTRSNDYEQFTIEYYNLLNYFKSAFYTVKLPILLAFSLCNLKSTKAYMHADKVCSDLGILLQMQNDVMDYVDSKSVSLKTSSDIQNRKCSWPAVAFLENCNNSQRKEFESCYGQSEPDKVERVRRLYKEIDIIKIYRKHEQKRYESMMEQIEQLPVDSIPSKEFFLKILNVLRHYTEDISPSKC</sequence>
<dbReference type="GO" id="GO:0045337">
    <property type="term" value="P:farnesyl diphosphate biosynthetic process"/>
    <property type="evidence" value="ECO:0007669"/>
    <property type="project" value="TreeGrafter"/>
</dbReference>
<comment type="similarity">
    <text evidence="6">Belongs to the FPP/GGPP synthase family.</text>
</comment>
<dbReference type="GO" id="GO:0046872">
    <property type="term" value="F:metal ion binding"/>
    <property type="evidence" value="ECO:0007669"/>
    <property type="project" value="UniProtKB-KW"/>
</dbReference>
<keyword evidence="2 6" id="KW-0808">Transferase</keyword>
<evidence type="ECO:0000256" key="1">
    <source>
        <dbReference type="ARBA" id="ARBA00001946"/>
    </source>
</evidence>
<evidence type="ECO:0000313" key="9">
    <source>
        <dbReference type="Proteomes" id="UP000053268"/>
    </source>
</evidence>
<keyword evidence="4" id="KW-0460">Magnesium</keyword>
<dbReference type="GO" id="GO:0005737">
    <property type="term" value="C:cytoplasm"/>
    <property type="evidence" value="ECO:0007669"/>
    <property type="project" value="TreeGrafter"/>
</dbReference>
<evidence type="ECO:0000256" key="6">
    <source>
        <dbReference type="RuleBase" id="RU004466"/>
    </source>
</evidence>
<feature type="region of interest" description="Disordered" evidence="7">
    <location>
        <begin position="176"/>
        <end position="200"/>
    </location>
</feature>
<reference evidence="8 9" key="1">
    <citation type="journal article" date="2015" name="Nat. Commun.">
        <title>Outbred genome sequencing and CRISPR/Cas9 gene editing in butterflies.</title>
        <authorList>
            <person name="Li X."/>
            <person name="Fan D."/>
            <person name="Zhang W."/>
            <person name="Liu G."/>
            <person name="Zhang L."/>
            <person name="Zhao L."/>
            <person name="Fang X."/>
            <person name="Chen L."/>
            <person name="Dong Y."/>
            <person name="Chen Y."/>
            <person name="Ding Y."/>
            <person name="Zhao R."/>
            <person name="Feng M."/>
            <person name="Zhu Y."/>
            <person name="Feng Y."/>
            <person name="Jiang X."/>
            <person name="Zhu D."/>
            <person name="Xiang H."/>
            <person name="Feng X."/>
            <person name="Li S."/>
            <person name="Wang J."/>
            <person name="Zhang G."/>
            <person name="Kronforst M.R."/>
            <person name="Wang W."/>
        </authorList>
    </citation>
    <scope>NUCLEOTIDE SEQUENCE [LARGE SCALE GENOMIC DNA]</scope>
    <source>
        <strain evidence="8">Ya'a_city_454_Px</strain>
        <tissue evidence="8">Whole body</tissue>
    </source>
</reference>
<protein>
    <submittedName>
        <fullName evidence="8">Farnesyl pyrophosphate synthase</fullName>
    </submittedName>
</protein>
<accession>A0A194QAU3</accession>
<name>A0A194QAU3_PAPXU</name>
<dbReference type="GO" id="GO:0004337">
    <property type="term" value="F:(2E,6E)-farnesyl diphosphate synthase activity"/>
    <property type="evidence" value="ECO:0007669"/>
    <property type="project" value="TreeGrafter"/>
</dbReference>
<evidence type="ECO:0000256" key="4">
    <source>
        <dbReference type="ARBA" id="ARBA00022842"/>
    </source>
</evidence>
<dbReference type="STRING" id="66420.A0A194QAU3"/>
<dbReference type="InterPro" id="IPR039702">
    <property type="entry name" value="FPS1-like"/>
</dbReference>
<gene>
    <name evidence="8" type="ORF">RR46_03390</name>
</gene>
<dbReference type="Pfam" id="PF00348">
    <property type="entry name" value="polyprenyl_synt"/>
    <property type="match status" value="1"/>
</dbReference>
<evidence type="ECO:0000313" key="8">
    <source>
        <dbReference type="EMBL" id="KPJ02115.1"/>
    </source>
</evidence>
<dbReference type="PANTHER" id="PTHR11525">
    <property type="entry name" value="FARNESYL-PYROPHOSPHATE SYNTHETASE"/>
    <property type="match status" value="1"/>
</dbReference>
<dbReference type="InterPro" id="IPR008949">
    <property type="entry name" value="Isoprenoid_synthase_dom_sf"/>
</dbReference>
<dbReference type="Proteomes" id="UP000053268">
    <property type="component" value="Unassembled WGS sequence"/>
</dbReference>
<dbReference type="GO" id="GO:0004161">
    <property type="term" value="F:dimethylallyltranstransferase activity"/>
    <property type="evidence" value="ECO:0007669"/>
    <property type="project" value="TreeGrafter"/>
</dbReference>
<dbReference type="GO" id="GO:0042811">
    <property type="term" value="P:pheromone biosynthetic process"/>
    <property type="evidence" value="ECO:0007669"/>
    <property type="project" value="UniProtKB-ARBA"/>
</dbReference>
<dbReference type="EMBL" id="KQ459252">
    <property type="protein sequence ID" value="KPJ02115.1"/>
    <property type="molecule type" value="Genomic_DNA"/>
</dbReference>
<dbReference type="SUPFAM" id="SSF48576">
    <property type="entry name" value="Terpenoid synthases"/>
    <property type="match status" value="1"/>
</dbReference>
<evidence type="ECO:0000256" key="5">
    <source>
        <dbReference type="ARBA" id="ARBA00033740"/>
    </source>
</evidence>
<organism evidence="8 9">
    <name type="scientific">Papilio xuthus</name>
    <name type="common">Asian swallowtail butterfly</name>
    <dbReference type="NCBI Taxonomy" id="66420"/>
    <lineage>
        <taxon>Eukaryota</taxon>
        <taxon>Metazoa</taxon>
        <taxon>Ecdysozoa</taxon>
        <taxon>Arthropoda</taxon>
        <taxon>Hexapoda</taxon>
        <taxon>Insecta</taxon>
        <taxon>Pterygota</taxon>
        <taxon>Neoptera</taxon>
        <taxon>Endopterygota</taxon>
        <taxon>Lepidoptera</taxon>
        <taxon>Glossata</taxon>
        <taxon>Ditrysia</taxon>
        <taxon>Papilionoidea</taxon>
        <taxon>Papilionidae</taxon>
        <taxon>Papilioninae</taxon>
        <taxon>Papilio</taxon>
    </lineage>
</organism>